<evidence type="ECO:0000259" key="2">
    <source>
        <dbReference type="Pfam" id="PF08327"/>
    </source>
</evidence>
<dbReference type="InterPro" id="IPR023393">
    <property type="entry name" value="START-like_dom_sf"/>
</dbReference>
<comment type="caution">
    <text evidence="3">The sequence shown here is derived from an EMBL/GenBank/DDBJ whole genome shotgun (WGS) entry which is preliminary data.</text>
</comment>
<evidence type="ECO:0000313" key="4">
    <source>
        <dbReference type="Proteomes" id="UP000662111"/>
    </source>
</evidence>
<feature type="domain" description="Activator of Hsp90 ATPase homologue 1/2-like C-terminal" evidence="2">
    <location>
        <begin position="35"/>
        <end position="142"/>
    </location>
</feature>
<dbReference type="CDD" id="cd08899">
    <property type="entry name" value="SRPBCC_CalC_Aha1-like_6"/>
    <property type="match status" value="1"/>
</dbReference>
<sequence length="212" mass="22600">MKDLMQELTMVQRSVADGHVPAGPARVVTLSRRYDAPVAEVWDALTDPERLSRWFLPVSGDLRLGGRYQFEGNAGGVVHECEEPERLVVTWEMGEAGPADTSVVEVRLVESDGGTRLDLEHRAQMPPEMWDQFGPGAVGVGWDGGLLGLALHLAGETPTATPDEIAADPAVMEFNIAAARQWGLAHQAAGADAATADANVEATTAFYVPAQG</sequence>
<dbReference type="Pfam" id="PF08327">
    <property type="entry name" value="AHSA1"/>
    <property type="match status" value="1"/>
</dbReference>
<protein>
    <submittedName>
        <fullName evidence="3">Activator of HSP90 ATPase</fullName>
    </submittedName>
</protein>
<dbReference type="RefSeq" id="WP_022922579.1">
    <property type="nucleotide sequence ID" value="NZ_BMLB01000004.1"/>
</dbReference>
<name>A0ABQ2FB35_9MICO</name>
<evidence type="ECO:0000256" key="1">
    <source>
        <dbReference type="ARBA" id="ARBA00006817"/>
    </source>
</evidence>
<organism evidence="3 4">
    <name type="scientific">Ornithinimicrobium pekingense</name>
    <dbReference type="NCBI Taxonomy" id="384677"/>
    <lineage>
        <taxon>Bacteria</taxon>
        <taxon>Bacillati</taxon>
        <taxon>Actinomycetota</taxon>
        <taxon>Actinomycetes</taxon>
        <taxon>Micrococcales</taxon>
        <taxon>Ornithinimicrobiaceae</taxon>
        <taxon>Ornithinimicrobium</taxon>
    </lineage>
</organism>
<dbReference type="SUPFAM" id="SSF55961">
    <property type="entry name" value="Bet v1-like"/>
    <property type="match status" value="1"/>
</dbReference>
<gene>
    <name evidence="3" type="ORF">GCM10011509_19920</name>
</gene>
<dbReference type="InterPro" id="IPR013538">
    <property type="entry name" value="ASHA1/2-like_C"/>
</dbReference>
<comment type="similarity">
    <text evidence="1">Belongs to the AHA1 family.</text>
</comment>
<evidence type="ECO:0000313" key="3">
    <source>
        <dbReference type="EMBL" id="GGK71441.1"/>
    </source>
</evidence>
<dbReference type="Proteomes" id="UP000662111">
    <property type="component" value="Unassembled WGS sequence"/>
</dbReference>
<reference evidence="4" key="1">
    <citation type="journal article" date="2019" name="Int. J. Syst. Evol. Microbiol.">
        <title>The Global Catalogue of Microorganisms (GCM) 10K type strain sequencing project: providing services to taxonomists for standard genome sequencing and annotation.</title>
        <authorList>
            <consortium name="The Broad Institute Genomics Platform"/>
            <consortium name="The Broad Institute Genome Sequencing Center for Infectious Disease"/>
            <person name="Wu L."/>
            <person name="Ma J."/>
        </authorList>
    </citation>
    <scope>NUCLEOTIDE SEQUENCE [LARGE SCALE GENOMIC DNA]</scope>
    <source>
        <strain evidence="4">CGMCC 1.5362</strain>
    </source>
</reference>
<dbReference type="Gene3D" id="3.30.530.20">
    <property type="match status" value="1"/>
</dbReference>
<keyword evidence="4" id="KW-1185">Reference proteome</keyword>
<dbReference type="EMBL" id="BMLB01000004">
    <property type="protein sequence ID" value="GGK71441.1"/>
    <property type="molecule type" value="Genomic_DNA"/>
</dbReference>
<proteinExistence type="inferred from homology"/>
<accession>A0ABQ2FB35</accession>